<accession>C1BS88</accession>
<proteinExistence type="evidence at transcript level"/>
<keyword evidence="3 7" id="KW-0689">Ribosomal protein</keyword>
<dbReference type="Pfam" id="PF08293">
    <property type="entry name" value="MRP-S33"/>
    <property type="match status" value="1"/>
</dbReference>
<organism evidence="7">
    <name type="scientific">Lepeophtheirus salmonis</name>
    <name type="common">Salmon louse</name>
    <name type="synonym">Caligus salmonis</name>
    <dbReference type="NCBI Taxonomy" id="72036"/>
    <lineage>
        <taxon>Eukaryota</taxon>
        <taxon>Metazoa</taxon>
        <taxon>Ecdysozoa</taxon>
        <taxon>Arthropoda</taxon>
        <taxon>Crustacea</taxon>
        <taxon>Multicrustacea</taxon>
        <taxon>Hexanauplia</taxon>
        <taxon>Copepoda</taxon>
        <taxon>Siphonostomatoida</taxon>
        <taxon>Caligidae</taxon>
        <taxon>Lepeophtheirus</taxon>
    </lineage>
</organism>
<evidence type="ECO:0000256" key="3">
    <source>
        <dbReference type="ARBA" id="ARBA00022980"/>
    </source>
</evidence>
<dbReference type="EMBL" id="BT077467">
    <property type="protein sequence ID" value="ACO11891.1"/>
    <property type="molecule type" value="mRNA"/>
</dbReference>
<evidence type="ECO:0000313" key="7">
    <source>
        <dbReference type="EMBL" id="ACO11891.1"/>
    </source>
</evidence>
<dbReference type="GO" id="GO:1990904">
    <property type="term" value="C:ribonucleoprotein complex"/>
    <property type="evidence" value="ECO:0007669"/>
    <property type="project" value="UniProtKB-KW"/>
</dbReference>
<evidence type="ECO:0000256" key="5">
    <source>
        <dbReference type="ARBA" id="ARBA00023274"/>
    </source>
</evidence>
<evidence type="ECO:0000256" key="1">
    <source>
        <dbReference type="ARBA" id="ARBA00004173"/>
    </source>
</evidence>
<evidence type="ECO:0000256" key="4">
    <source>
        <dbReference type="ARBA" id="ARBA00023128"/>
    </source>
</evidence>
<dbReference type="PANTHER" id="PTHR13362:SF2">
    <property type="entry name" value="SMALL RIBOSOMAL SUBUNIT PROTEIN MS33"/>
    <property type="match status" value="1"/>
</dbReference>
<gene>
    <name evidence="7" type="primary">RT33</name>
</gene>
<dbReference type="GO" id="GO:0005840">
    <property type="term" value="C:ribosome"/>
    <property type="evidence" value="ECO:0007669"/>
    <property type="project" value="UniProtKB-KW"/>
</dbReference>
<keyword evidence="5" id="KW-0687">Ribonucleoprotein</keyword>
<protein>
    <recommendedName>
        <fullName evidence="6">Small ribosomal subunit protein mS33</fullName>
    </recommendedName>
</protein>
<keyword evidence="4" id="KW-0496">Mitochondrion</keyword>
<reference evidence="7" key="1">
    <citation type="submission" date="2009-06" db="EMBL/GenBank/DDBJ databases">
        <title>Lepeophtheirus salmonis ESTs and full-length cDNAs.</title>
        <authorList>
            <person name="Yasuike M."/>
            <person name="von Schalburg K."/>
            <person name="Cooper G."/>
            <person name="Leong J."/>
            <person name="Jones S.R.M."/>
            <person name="Koop B.F."/>
        </authorList>
    </citation>
    <scope>NUCLEOTIDE SEQUENCE</scope>
    <source>
        <strain evidence="7">Pacific form</strain>
        <tissue evidence="7">Whole</tissue>
    </source>
</reference>
<dbReference type="GO" id="GO:0005739">
    <property type="term" value="C:mitochondrion"/>
    <property type="evidence" value="ECO:0007669"/>
    <property type="project" value="UniProtKB-SubCell"/>
</dbReference>
<comment type="subcellular location">
    <subcellularLocation>
        <location evidence="1">Mitochondrion</location>
    </subcellularLocation>
</comment>
<dbReference type="InterPro" id="IPR013219">
    <property type="entry name" value="Ribosomal_mS33"/>
</dbReference>
<dbReference type="PANTHER" id="PTHR13362">
    <property type="entry name" value="MITOCHONDRIAL RIBOSOMAL PROTEIN S33"/>
    <property type="match status" value="1"/>
</dbReference>
<evidence type="ECO:0000256" key="6">
    <source>
        <dbReference type="ARBA" id="ARBA00035132"/>
    </source>
</evidence>
<name>C1BS88_LEPSM</name>
<sequence length="114" mass="13938">MSKTTKFFTYSRAFSSPTEYAKRMRHLSNSIFGEVRRDTSQNSKQVISMFSKNPYEQRKEIVEYYPTHEETTKLMKLLRDYGLYRDEHEDFKEEMARLRALRGKVRFRRRYDKS</sequence>
<evidence type="ECO:0000256" key="2">
    <source>
        <dbReference type="ARBA" id="ARBA00008970"/>
    </source>
</evidence>
<dbReference type="AlphaFoldDB" id="C1BS88"/>
<dbReference type="OrthoDB" id="5980584at2759"/>
<comment type="similarity">
    <text evidence="2">Belongs to the mitochondrion-specific ribosomal protein mS33 family.</text>
</comment>